<dbReference type="EMBL" id="NBII01000001">
    <property type="protein sequence ID" value="PAV23062.1"/>
    <property type="molecule type" value="Genomic_DNA"/>
</dbReference>
<keyword evidence="2" id="KW-0333">Golgi apparatus</keyword>
<dbReference type="InterPro" id="IPR006955">
    <property type="entry name" value="Uso1_p115_C"/>
</dbReference>
<evidence type="ECO:0000256" key="3">
    <source>
        <dbReference type="ARBA" id="ARBA00023054"/>
    </source>
</evidence>
<dbReference type="GO" id="GO:0048211">
    <property type="term" value="P:Golgi vesicle docking"/>
    <property type="evidence" value="ECO:0007669"/>
    <property type="project" value="TreeGrafter"/>
</dbReference>
<dbReference type="GO" id="GO:0000139">
    <property type="term" value="C:Golgi membrane"/>
    <property type="evidence" value="ECO:0007669"/>
    <property type="project" value="InterPro"/>
</dbReference>
<evidence type="ECO:0000256" key="4">
    <source>
        <dbReference type="SAM" id="Coils"/>
    </source>
</evidence>
<proteinExistence type="predicted"/>
<dbReference type="GO" id="GO:0006886">
    <property type="term" value="P:intracellular protein transport"/>
    <property type="evidence" value="ECO:0007669"/>
    <property type="project" value="InterPro"/>
</dbReference>
<dbReference type="SUPFAM" id="SSF48371">
    <property type="entry name" value="ARM repeat"/>
    <property type="match status" value="1"/>
</dbReference>
<dbReference type="InterPro" id="IPR016024">
    <property type="entry name" value="ARM-type_fold"/>
</dbReference>
<comment type="subcellular location">
    <subcellularLocation>
        <location evidence="1">Golgi apparatus</location>
    </subcellularLocation>
</comment>
<feature type="region of interest" description="Disordered" evidence="5">
    <location>
        <begin position="505"/>
        <end position="531"/>
    </location>
</feature>
<evidence type="ECO:0000313" key="8">
    <source>
        <dbReference type="EMBL" id="PAV23062.1"/>
    </source>
</evidence>
<protein>
    <submittedName>
        <fullName evidence="8">General vesicular transport factor p115</fullName>
    </submittedName>
</protein>
<dbReference type="GO" id="GO:0006888">
    <property type="term" value="P:endoplasmic reticulum to Golgi vesicle-mediated transport"/>
    <property type="evidence" value="ECO:0007669"/>
    <property type="project" value="TreeGrafter"/>
</dbReference>
<dbReference type="InParanoid" id="A0A286UU84"/>
<accession>A0A286UU84</accession>
<dbReference type="GO" id="GO:0005783">
    <property type="term" value="C:endoplasmic reticulum"/>
    <property type="evidence" value="ECO:0007669"/>
    <property type="project" value="TreeGrafter"/>
</dbReference>
<dbReference type="PANTHER" id="PTHR10013:SF0">
    <property type="entry name" value="GENERAL VESICULAR TRANSPORT FACTOR P115"/>
    <property type="match status" value="1"/>
</dbReference>
<sequence length="866" mass="95545">MDFFSQTYNALKGPASTPQTALEAIQRLSGRLSPSTLLADRRAAILSLKGLSRDCKADVGEHALHGLLDVLENDSEIDADIGKAVIETLMILCDAGDASPNADSRILALKNTDEVLKTEKPVQKLFVLLGGSNAYVRYSSLQLLALLLHNRRQPVQAYFLKAQFAPGNVLATLDDKREIIRNEGLILIQSLISQSPDIQKLFAFEGAFDKLFGIIQSEGGVEGGVNVQDCLNCVDGLLRMNVSNQTYFRETGLVGFLTAQLLFPSNIHPDEPAPQDFALQYWTSQKMANVRLIIGILGLLVGSKASNEAETALFTRCLVEMAIASGAPTSLKTYALQLLPANITFPFISQIVTPYVPVPETNGDEWDKLEPMVSLDALIELVVLGEYQGIGQEEGTKQKIKEALLLRTAGATVFENYTRKEDLRVIILKAMLPPDDPDAPRPSPALLKCLTAPPTSPLNPSMVLSTHLASLLFGSLIRSSPFCKQLAQKIKPVSITSSTQQSQFFVPADSKSPSAEPPVPETEGSGEDEDEPQTLIALLAEHLQLSLLSRTRSVSTETERETREWDRLIVIYLSLLIQWLWENPSAVREFLENGGIGMLVEPINQTSDVDPLVQGLCAYLLGVCYEYNRDPGEITRKTIHAIISRLSVDALIGRMMCIRDDERFRAIGPEDMILPYRFPALHATSSTGQDSHDDLEVEIWFDWAFVDFWKSNYYKIQRAIGLDPETLSPSSSENAETAMLIASLREVAKNQAAEIEKLQAQLSSGAPNKTEIADLQTKLSSLSLSESTKQAEIDSLKNELTSLKSELDSLKQKSQESEKEQEDLLVFLEELSTKRKRDKQRMKEAGLDVSEDEGGDDDEDDGDEDD</sequence>
<dbReference type="GO" id="GO:0005795">
    <property type="term" value="C:Golgi stack"/>
    <property type="evidence" value="ECO:0007669"/>
    <property type="project" value="TreeGrafter"/>
</dbReference>
<dbReference type="GO" id="GO:0048280">
    <property type="term" value="P:vesicle fusion with Golgi apparatus"/>
    <property type="evidence" value="ECO:0007669"/>
    <property type="project" value="InterPro"/>
</dbReference>
<keyword evidence="9" id="KW-1185">Reference proteome</keyword>
<evidence type="ECO:0000259" key="7">
    <source>
        <dbReference type="Pfam" id="PF04871"/>
    </source>
</evidence>
<feature type="region of interest" description="Disordered" evidence="5">
    <location>
        <begin position="835"/>
        <end position="866"/>
    </location>
</feature>
<dbReference type="AlphaFoldDB" id="A0A286UU84"/>
<dbReference type="InterPro" id="IPR006953">
    <property type="entry name" value="Vesicle_Uso1_P115_head"/>
</dbReference>
<dbReference type="Gene3D" id="1.20.58.130">
    <property type="match status" value="1"/>
</dbReference>
<evidence type="ECO:0000256" key="5">
    <source>
        <dbReference type="SAM" id="MobiDB-lite"/>
    </source>
</evidence>
<feature type="coiled-coil region" evidence="4">
    <location>
        <begin position="786"/>
        <end position="820"/>
    </location>
</feature>
<dbReference type="STRING" id="2282107.A0A286UU84"/>
<comment type="caution">
    <text evidence="8">The sequence shown here is derived from an EMBL/GenBank/DDBJ whole genome shotgun (WGS) entry which is preliminary data.</text>
</comment>
<dbReference type="Pfam" id="PF04869">
    <property type="entry name" value="Uso1_p115_head"/>
    <property type="match status" value="1"/>
</dbReference>
<dbReference type="InterPro" id="IPR011989">
    <property type="entry name" value="ARM-like"/>
</dbReference>
<dbReference type="Gene3D" id="1.25.10.10">
    <property type="entry name" value="Leucine-rich Repeat Variant"/>
    <property type="match status" value="1"/>
</dbReference>
<dbReference type="FunCoup" id="A0A286UU84">
    <property type="interactions" value="417"/>
</dbReference>
<name>A0A286UU84_9AGAM</name>
<feature type="domain" description="Vesicle tethering protein Uso1/P115-like head" evidence="6">
    <location>
        <begin position="523"/>
        <end position="720"/>
    </location>
</feature>
<evidence type="ECO:0000256" key="1">
    <source>
        <dbReference type="ARBA" id="ARBA00004555"/>
    </source>
</evidence>
<feature type="compositionally biased region" description="Acidic residues" evidence="5">
    <location>
        <begin position="849"/>
        <end position="866"/>
    </location>
</feature>
<evidence type="ECO:0000313" key="9">
    <source>
        <dbReference type="Proteomes" id="UP000217199"/>
    </source>
</evidence>
<dbReference type="PANTHER" id="PTHR10013">
    <property type="entry name" value="GENERAL VESICULAR TRANSPORT FACTOR P115"/>
    <property type="match status" value="1"/>
</dbReference>
<evidence type="ECO:0000259" key="6">
    <source>
        <dbReference type="Pfam" id="PF04869"/>
    </source>
</evidence>
<dbReference type="OrthoDB" id="198977at2759"/>
<feature type="domain" description="Uso1/p115-like vesicle tethering protein C-terminal" evidence="7">
    <location>
        <begin position="752"/>
        <end position="865"/>
    </location>
</feature>
<keyword evidence="3 4" id="KW-0175">Coiled coil</keyword>
<dbReference type="GO" id="GO:0012507">
    <property type="term" value="C:ER to Golgi transport vesicle membrane"/>
    <property type="evidence" value="ECO:0007669"/>
    <property type="project" value="TreeGrafter"/>
</dbReference>
<organism evidence="8 9">
    <name type="scientific">Pyrrhoderma noxium</name>
    <dbReference type="NCBI Taxonomy" id="2282107"/>
    <lineage>
        <taxon>Eukaryota</taxon>
        <taxon>Fungi</taxon>
        <taxon>Dikarya</taxon>
        <taxon>Basidiomycota</taxon>
        <taxon>Agaricomycotina</taxon>
        <taxon>Agaricomycetes</taxon>
        <taxon>Hymenochaetales</taxon>
        <taxon>Hymenochaetaceae</taxon>
        <taxon>Pyrrhoderma</taxon>
    </lineage>
</organism>
<evidence type="ECO:0000256" key="2">
    <source>
        <dbReference type="ARBA" id="ARBA00023034"/>
    </source>
</evidence>
<reference evidence="8 9" key="1">
    <citation type="journal article" date="2017" name="Mol. Ecol.">
        <title>Comparative and population genomic landscape of Phellinus noxius: A hypervariable fungus causing root rot in trees.</title>
        <authorList>
            <person name="Chung C.L."/>
            <person name="Lee T.J."/>
            <person name="Akiba M."/>
            <person name="Lee H.H."/>
            <person name="Kuo T.H."/>
            <person name="Liu D."/>
            <person name="Ke H.M."/>
            <person name="Yokoi T."/>
            <person name="Roa M.B."/>
            <person name="Lu M.J."/>
            <person name="Chang Y.Y."/>
            <person name="Ann P.J."/>
            <person name="Tsai J.N."/>
            <person name="Chen C.Y."/>
            <person name="Tzean S.S."/>
            <person name="Ota Y."/>
            <person name="Hattori T."/>
            <person name="Sahashi N."/>
            <person name="Liou R.F."/>
            <person name="Kikuchi T."/>
            <person name="Tsai I.J."/>
        </authorList>
    </citation>
    <scope>NUCLEOTIDE SEQUENCE [LARGE SCALE GENOMIC DNA]</scope>
    <source>
        <strain evidence="8 9">FFPRI411160</strain>
    </source>
</reference>
<dbReference type="InterPro" id="IPR024095">
    <property type="entry name" value="Vesicle_P115"/>
</dbReference>
<dbReference type="Proteomes" id="UP000217199">
    <property type="component" value="Unassembled WGS sequence"/>
</dbReference>
<gene>
    <name evidence="8" type="ORF">PNOK_0012900</name>
</gene>
<dbReference type="Pfam" id="PF04871">
    <property type="entry name" value="Uso1_p115_C"/>
    <property type="match status" value="1"/>
</dbReference>